<dbReference type="AlphaFoldDB" id="A0A0F9FD80"/>
<sequence>MACHMSPIKKLYLSELRRIKKRGIEVRSSRRVFDTLNKKHGFKSIGYFMQPNTIYIHPKIKNISYKLSILLHEEGHWLDKENSSRFLREYRAQRYMVQRAVELGNKWLIRHAIRKTTVWLEYKKDVKLCTYAYAAKKLMKTKLWRQLCQN</sequence>
<comment type="caution">
    <text evidence="1">The sequence shown here is derived from an EMBL/GenBank/DDBJ whole genome shotgun (WGS) entry which is preliminary data.</text>
</comment>
<proteinExistence type="predicted"/>
<gene>
    <name evidence="1" type="ORF">LCGC14_2257410</name>
</gene>
<protein>
    <recommendedName>
        <fullName evidence="2">IrrE N-terminal-like domain-containing protein</fullName>
    </recommendedName>
</protein>
<dbReference type="EMBL" id="LAZR01030911">
    <property type="protein sequence ID" value="KKL55235.1"/>
    <property type="molecule type" value="Genomic_DNA"/>
</dbReference>
<name>A0A0F9FD80_9ZZZZ</name>
<organism evidence="1">
    <name type="scientific">marine sediment metagenome</name>
    <dbReference type="NCBI Taxonomy" id="412755"/>
    <lineage>
        <taxon>unclassified sequences</taxon>
        <taxon>metagenomes</taxon>
        <taxon>ecological metagenomes</taxon>
    </lineage>
</organism>
<evidence type="ECO:0000313" key="1">
    <source>
        <dbReference type="EMBL" id="KKL55235.1"/>
    </source>
</evidence>
<reference evidence="1" key="1">
    <citation type="journal article" date="2015" name="Nature">
        <title>Complex archaea that bridge the gap between prokaryotes and eukaryotes.</title>
        <authorList>
            <person name="Spang A."/>
            <person name="Saw J.H."/>
            <person name="Jorgensen S.L."/>
            <person name="Zaremba-Niedzwiedzka K."/>
            <person name="Martijn J."/>
            <person name="Lind A.E."/>
            <person name="van Eijk R."/>
            <person name="Schleper C."/>
            <person name="Guy L."/>
            <person name="Ettema T.J."/>
        </authorList>
    </citation>
    <scope>NUCLEOTIDE SEQUENCE</scope>
</reference>
<accession>A0A0F9FD80</accession>
<evidence type="ECO:0008006" key="2">
    <source>
        <dbReference type="Google" id="ProtNLM"/>
    </source>
</evidence>